<dbReference type="NCBIfam" id="TIGR00254">
    <property type="entry name" value="GGDEF"/>
    <property type="match status" value="1"/>
</dbReference>
<feature type="transmembrane region" description="Helical" evidence="1">
    <location>
        <begin position="47"/>
        <end position="66"/>
    </location>
</feature>
<dbReference type="PROSITE" id="PS50887">
    <property type="entry name" value="GGDEF"/>
    <property type="match status" value="1"/>
</dbReference>
<gene>
    <name evidence="3" type="ORF">Sya03_22370</name>
</gene>
<dbReference type="PANTHER" id="PTHR44757:SF2">
    <property type="entry name" value="BIOFILM ARCHITECTURE MAINTENANCE PROTEIN MBAA"/>
    <property type="match status" value="1"/>
</dbReference>
<feature type="transmembrane region" description="Helical" evidence="1">
    <location>
        <begin position="202"/>
        <end position="223"/>
    </location>
</feature>
<feature type="transmembrane region" description="Helical" evidence="1">
    <location>
        <begin position="137"/>
        <end position="156"/>
    </location>
</feature>
<dbReference type="InterPro" id="IPR052155">
    <property type="entry name" value="Biofilm_reg_signaling"/>
</dbReference>
<proteinExistence type="predicted"/>
<feature type="transmembrane region" description="Helical" evidence="1">
    <location>
        <begin position="275"/>
        <end position="295"/>
    </location>
</feature>
<dbReference type="EMBL" id="BOOY01000016">
    <property type="protein sequence ID" value="GIJ02885.1"/>
    <property type="molecule type" value="Genomic_DNA"/>
</dbReference>
<evidence type="ECO:0000313" key="3">
    <source>
        <dbReference type="EMBL" id="GIJ02885.1"/>
    </source>
</evidence>
<dbReference type="PANTHER" id="PTHR44757">
    <property type="entry name" value="DIGUANYLATE CYCLASE DGCP"/>
    <property type="match status" value="1"/>
</dbReference>
<dbReference type="InterPro" id="IPR000160">
    <property type="entry name" value="GGDEF_dom"/>
</dbReference>
<evidence type="ECO:0000256" key="1">
    <source>
        <dbReference type="SAM" id="Phobius"/>
    </source>
</evidence>
<feature type="transmembrane region" description="Helical" evidence="1">
    <location>
        <begin position="78"/>
        <end position="100"/>
    </location>
</feature>
<feature type="domain" description="GGDEF" evidence="2">
    <location>
        <begin position="368"/>
        <end position="501"/>
    </location>
</feature>
<keyword evidence="4" id="KW-1185">Reference proteome</keyword>
<keyword evidence="1" id="KW-0472">Membrane</keyword>
<feature type="transmembrane region" description="Helical" evidence="1">
    <location>
        <begin position="301"/>
        <end position="320"/>
    </location>
</feature>
<feature type="transmembrane region" description="Helical" evidence="1">
    <location>
        <begin position="235"/>
        <end position="254"/>
    </location>
</feature>
<dbReference type="SUPFAM" id="SSF55073">
    <property type="entry name" value="Nucleotide cyclase"/>
    <property type="match status" value="1"/>
</dbReference>
<dbReference type="SMART" id="SM00267">
    <property type="entry name" value="GGDEF"/>
    <property type="match status" value="1"/>
</dbReference>
<dbReference type="InterPro" id="IPR043128">
    <property type="entry name" value="Rev_trsase/Diguanyl_cyclase"/>
</dbReference>
<dbReference type="CDD" id="cd01949">
    <property type="entry name" value="GGDEF"/>
    <property type="match status" value="1"/>
</dbReference>
<name>A0A8J3Y7D4_9ACTN</name>
<sequence>MVARTPQPGPAPADSPDMPLPRPLRWYAATSLALVATYLAWPQDWRIVPFLLVTVGAVPAVLAATLRTPRDAPLLWRTLLVALVCFNAGNLVWIYHVYVAGRVTGDGTAADGLFALAGVLLLVAAVAVVVRRGRRDVGGIIDAAVVALGFGGVLWSTVLLPQLAEAGAPMTRQLALFVHVYVLLATLGAMARVALVAGRTVIALHLFVVALAFAVGGHLAVTFATDPVTGVRPDWTNMLFMASYAALGCAALHPSARLITQPGPAPVDDLSTGRLVFLGATIALIPLIGGGRVVFGLPTDGVLIALGSAAVIPLVMIRIARLSGQRRRAEQALVRAATHDALTGLPNRAACLDRLTADLAVPGPGQPAGLAVLFCDLDGFKPVNDRLGHAAGDTLLTAVAGRLRACTRSVDLVARFGGDEFVIVLHDADPVTAAAVLCDRIRDVVLRPYAVDGEQVCVGLSVGVAYAGPDTTADEVIGRADLAMYAAKQSKAIGALSLATA</sequence>
<dbReference type="Pfam" id="PF00990">
    <property type="entry name" value="GGDEF"/>
    <property type="match status" value="1"/>
</dbReference>
<reference evidence="3" key="1">
    <citation type="submission" date="2021-01" db="EMBL/GenBank/DDBJ databases">
        <title>Whole genome shotgun sequence of Spirilliplanes yamanashiensis NBRC 15828.</title>
        <authorList>
            <person name="Komaki H."/>
            <person name="Tamura T."/>
        </authorList>
    </citation>
    <scope>NUCLEOTIDE SEQUENCE</scope>
    <source>
        <strain evidence="3">NBRC 15828</strain>
    </source>
</reference>
<evidence type="ECO:0000259" key="2">
    <source>
        <dbReference type="PROSITE" id="PS50887"/>
    </source>
</evidence>
<feature type="transmembrane region" description="Helical" evidence="1">
    <location>
        <begin position="112"/>
        <end position="130"/>
    </location>
</feature>
<protein>
    <recommendedName>
        <fullName evidence="2">GGDEF domain-containing protein</fullName>
    </recommendedName>
</protein>
<accession>A0A8J3Y7D4</accession>
<feature type="transmembrane region" description="Helical" evidence="1">
    <location>
        <begin position="176"/>
        <end position="195"/>
    </location>
</feature>
<dbReference type="Gene3D" id="3.30.70.270">
    <property type="match status" value="1"/>
</dbReference>
<dbReference type="InterPro" id="IPR029787">
    <property type="entry name" value="Nucleotide_cyclase"/>
</dbReference>
<comment type="caution">
    <text evidence="3">The sequence shown here is derived from an EMBL/GenBank/DDBJ whole genome shotgun (WGS) entry which is preliminary data.</text>
</comment>
<evidence type="ECO:0000313" key="4">
    <source>
        <dbReference type="Proteomes" id="UP000652013"/>
    </source>
</evidence>
<keyword evidence="1" id="KW-1133">Transmembrane helix</keyword>
<dbReference type="Proteomes" id="UP000652013">
    <property type="component" value="Unassembled WGS sequence"/>
</dbReference>
<organism evidence="3 4">
    <name type="scientific">Spirilliplanes yamanashiensis</name>
    <dbReference type="NCBI Taxonomy" id="42233"/>
    <lineage>
        <taxon>Bacteria</taxon>
        <taxon>Bacillati</taxon>
        <taxon>Actinomycetota</taxon>
        <taxon>Actinomycetes</taxon>
        <taxon>Micromonosporales</taxon>
        <taxon>Micromonosporaceae</taxon>
        <taxon>Spirilliplanes</taxon>
    </lineage>
</organism>
<dbReference type="AlphaFoldDB" id="A0A8J3Y7D4"/>
<keyword evidence="1" id="KW-0812">Transmembrane</keyword>